<organism evidence="2 3">
    <name type="scientific">Oedothorax gibbosus</name>
    <dbReference type="NCBI Taxonomy" id="931172"/>
    <lineage>
        <taxon>Eukaryota</taxon>
        <taxon>Metazoa</taxon>
        <taxon>Ecdysozoa</taxon>
        <taxon>Arthropoda</taxon>
        <taxon>Chelicerata</taxon>
        <taxon>Arachnida</taxon>
        <taxon>Araneae</taxon>
        <taxon>Araneomorphae</taxon>
        <taxon>Entelegynae</taxon>
        <taxon>Araneoidea</taxon>
        <taxon>Linyphiidae</taxon>
        <taxon>Erigoninae</taxon>
        <taxon>Oedothorax</taxon>
    </lineage>
</organism>
<dbReference type="AlphaFoldDB" id="A0AAV6VTD3"/>
<dbReference type="EMBL" id="JAFNEN010000034">
    <property type="protein sequence ID" value="KAG8198954.1"/>
    <property type="molecule type" value="Genomic_DNA"/>
</dbReference>
<sequence>MYQSSSCSNVSQSPTFTLNQFFADITLFRGLHSQQKRCLLLSLAVLIRAAPSALKRDLSASHGHQINSYAPAYPSSYAPAKHSSATVTSYNRRGPQVASYAKPSQSIYGGSSYAHPSAAYSAEHDSKPYGSPYAHGPAYPVDSKPYSQPSIRSSVYSSEHGSVYAPQDNAFSEHSRHLSQDPNYDAAKDPVSLYAEHIPTLDYGSKGHTNGNELSIYGYRK</sequence>
<keyword evidence="3" id="KW-1185">Reference proteome</keyword>
<evidence type="ECO:0000256" key="1">
    <source>
        <dbReference type="SAM" id="MobiDB-lite"/>
    </source>
</evidence>
<feature type="region of interest" description="Disordered" evidence="1">
    <location>
        <begin position="131"/>
        <end position="159"/>
    </location>
</feature>
<gene>
    <name evidence="2" type="ORF">JTE90_015157</name>
</gene>
<proteinExistence type="predicted"/>
<evidence type="ECO:0000313" key="3">
    <source>
        <dbReference type="Proteomes" id="UP000827092"/>
    </source>
</evidence>
<feature type="compositionally biased region" description="Polar residues" evidence="1">
    <location>
        <begin position="145"/>
        <end position="159"/>
    </location>
</feature>
<name>A0AAV6VTD3_9ARAC</name>
<evidence type="ECO:0000313" key="2">
    <source>
        <dbReference type="EMBL" id="KAG8198954.1"/>
    </source>
</evidence>
<accession>A0AAV6VTD3</accession>
<reference evidence="2 3" key="1">
    <citation type="journal article" date="2022" name="Nat. Ecol. Evol.">
        <title>A masculinizing supergene underlies an exaggerated male reproductive morph in a spider.</title>
        <authorList>
            <person name="Hendrickx F."/>
            <person name="De Corte Z."/>
            <person name="Sonet G."/>
            <person name="Van Belleghem S.M."/>
            <person name="Kostlbacher S."/>
            <person name="Vangestel C."/>
        </authorList>
    </citation>
    <scope>NUCLEOTIDE SEQUENCE [LARGE SCALE GENOMIC DNA]</scope>
    <source>
        <strain evidence="2">W744_W776</strain>
    </source>
</reference>
<comment type="caution">
    <text evidence="2">The sequence shown here is derived from an EMBL/GenBank/DDBJ whole genome shotgun (WGS) entry which is preliminary data.</text>
</comment>
<protein>
    <submittedName>
        <fullName evidence="2">Uncharacterized protein</fullName>
    </submittedName>
</protein>
<dbReference type="Proteomes" id="UP000827092">
    <property type="component" value="Unassembled WGS sequence"/>
</dbReference>